<protein>
    <submittedName>
        <fullName evidence="1">Uncharacterized protein</fullName>
    </submittedName>
</protein>
<keyword evidence="2" id="KW-1185">Reference proteome</keyword>
<dbReference type="Proteomes" id="UP000308230">
    <property type="component" value="Unassembled WGS sequence"/>
</dbReference>
<dbReference type="Pfam" id="PF14165">
    <property type="entry name" value="YtzH"/>
    <property type="match status" value="1"/>
</dbReference>
<name>A0A5R9F5U9_9BACL</name>
<gene>
    <name evidence="1" type="ORF">FCL54_10765</name>
</gene>
<organism evidence="1 2">
    <name type="scientific">Exobacillus caeni</name>
    <dbReference type="NCBI Taxonomy" id="2574798"/>
    <lineage>
        <taxon>Bacteria</taxon>
        <taxon>Bacillati</taxon>
        <taxon>Bacillota</taxon>
        <taxon>Bacilli</taxon>
        <taxon>Bacillales</taxon>
        <taxon>Guptibacillaceae</taxon>
        <taxon>Exobacillus</taxon>
    </lineage>
</organism>
<comment type="caution">
    <text evidence="1">The sequence shown here is derived from an EMBL/GenBank/DDBJ whole genome shotgun (WGS) entry which is preliminary data.</text>
</comment>
<dbReference type="InterPro" id="IPR025547">
    <property type="entry name" value="YtzH"/>
</dbReference>
<dbReference type="AlphaFoldDB" id="A0A5R9F5U9"/>
<dbReference type="RefSeq" id="WP_138126268.1">
    <property type="nucleotide sequence ID" value="NZ_SWLG01000007.1"/>
</dbReference>
<accession>A0A5R9F5U9</accession>
<evidence type="ECO:0000313" key="2">
    <source>
        <dbReference type="Proteomes" id="UP000308230"/>
    </source>
</evidence>
<sequence>MMMEKEVYEQMRELSSILEDQKTKQTAAEDNAFQKIKNLSAELKKNPKISERNRLIYDDIYKYGEQGMTLDSKESIEQYVKEYQSYLDKYTDEINKQKEIGY</sequence>
<evidence type="ECO:0000313" key="1">
    <source>
        <dbReference type="EMBL" id="TLS37008.1"/>
    </source>
</evidence>
<reference evidence="1 2" key="1">
    <citation type="submission" date="2019-04" db="EMBL/GenBank/DDBJ databases">
        <title>Bacillus caeni sp. nov., a bacterium isolated from mangrove sediment.</title>
        <authorList>
            <person name="Huang H."/>
            <person name="Mo K."/>
            <person name="Hu Y."/>
        </authorList>
    </citation>
    <scope>NUCLEOTIDE SEQUENCE [LARGE SCALE GENOMIC DNA]</scope>
    <source>
        <strain evidence="1 2">HB172195</strain>
    </source>
</reference>
<dbReference type="EMBL" id="SWLG01000007">
    <property type="protein sequence ID" value="TLS37008.1"/>
    <property type="molecule type" value="Genomic_DNA"/>
</dbReference>
<proteinExistence type="predicted"/>